<evidence type="ECO:0000256" key="8">
    <source>
        <dbReference type="ARBA" id="ARBA00048679"/>
    </source>
</evidence>
<evidence type="ECO:0000256" key="6">
    <source>
        <dbReference type="ARBA" id="ARBA00022840"/>
    </source>
</evidence>
<evidence type="ECO:0000259" key="10">
    <source>
        <dbReference type="PROSITE" id="PS50011"/>
    </source>
</evidence>
<dbReference type="Gene3D" id="1.10.510.10">
    <property type="entry name" value="Transferase(Phosphotransferase) domain 1"/>
    <property type="match status" value="1"/>
</dbReference>
<feature type="compositionally biased region" description="Polar residues" evidence="9">
    <location>
        <begin position="1072"/>
        <end position="1088"/>
    </location>
</feature>
<feature type="region of interest" description="Disordered" evidence="9">
    <location>
        <begin position="305"/>
        <end position="343"/>
    </location>
</feature>
<sequence length="1255" mass="135154">MYAQQPQGTLLPGQMIAVNKYNVQVEKYLSQGGFAHVYLVCTAEPVFGTTHHVLKRIAVPNEAMLNDVKKEVDIMRILKGHPNIVYLIDAAWHRMSNGMFEVFILMEFCQGGGIIDMMNRRLRERLTEAEILQIFVDVCEGVAAMHNLRPPLLHRDLKVENILQASATSFKLCDFGSATPVPQRHPSSMQELRALEADLNKHTTLQYRAPEMVDVYLRRPIDEKSDVWALGVLLYKLCYYTTPFEEHGVLAILNVQYRFPPYPVYSQQLNTLIASMLREHNVHRPSVFEVLNIVHQMRGTKSRFTYNIPKRPISPRPALSPPVSQNASAGSAKSPDSVSSPPINGIQAREKVLEAIAPMRRGRPSSPTRGRRFPEDAFYLLDSVESGPWTSKPAKAHKSGLAAISTMKSPPSVRPAEASLGDGWQVPDTVTGKRQATGAVNGFTDSFTARAPSASSSTPSPVPIPAPRPAPVRMPSSLKPPSGDAFESLSLFSSPKPQTLTLGEAQKVASNRPTPSPQLPNQNISVSPSPSFQPPSFTAIDNAVLKRGPSPLLTSKVSDQALSAEQRFPSLEELDAGSFRPAATSGAVSVSSSVLAPPLTPPQLPPRPGARQDSSESFYPASVAGALRPGARAAPSTTLRYDGVRSQQVTGTAMRDTRRTHAPSVAPTTSSLDRLQPEHSIVRQSRIELEAHEKLQPPSRPMLSRKHRSSVSIQQTHRTGSEPSSPKEPVAGLPVMTEPPKDWLTGLSDGEDGAKIDNAAVLRASPEKRASVLVSEGPPDIARAASFRETAPSPVKRKPIPPERSEILRSDSIAKKEKEATALSNHKSGGLEAANRTPLSPKSSSSSDEADDGPEDAVSTIRSSKGSAIAPVRQRFGHKARQGSVHDLVDLWGGSGSPKPSPSSQNKRNSALPKPRSGVSVERTKSSSPMPVSNKTSTMAESSVGRTSPTKSAFSISRKPSTVSRQKPPSPMKQSPSPRKMQQSPSASSTSRSRPQSVLLFPVQKSVSETPQTPSKTSLSPPANKGRTTHRRSSISDLVSRYEAMDEQSKGSKPGLPSVPAPGTKPAHLRVVSSQAHTSSDPTISPTAASARFPRISPTNSPKEPMKSSFPHKLELPVRASALVDDGPLKRDTNSRPPSLQGSRAPSPLTQSMPSSTAPDPVLSAASKAEVPRTERKPFNPTLDTLLAKDGVETNEGGRRSPSPERPYQGVSRLIDQWQRKSEESAGPRGGGNASIKGAGSRFRREGIAAGGKAG</sequence>
<feature type="domain" description="Protein kinase" evidence="10">
    <location>
        <begin position="23"/>
        <end position="298"/>
    </location>
</feature>
<evidence type="ECO:0000256" key="1">
    <source>
        <dbReference type="ARBA" id="ARBA00012513"/>
    </source>
</evidence>
<keyword evidence="4" id="KW-0547">Nucleotide-binding</keyword>
<dbReference type="PROSITE" id="PS50011">
    <property type="entry name" value="PROTEIN_KINASE_DOM"/>
    <property type="match status" value="1"/>
</dbReference>
<dbReference type="PANTHER" id="PTHR22967">
    <property type="entry name" value="SERINE/THREONINE PROTEIN KINASE"/>
    <property type="match status" value="1"/>
</dbReference>
<dbReference type="AlphaFoldDB" id="A0A9Q5HW56"/>
<feature type="compositionally biased region" description="Low complexity" evidence="9">
    <location>
        <begin position="624"/>
        <end position="635"/>
    </location>
</feature>
<feature type="compositionally biased region" description="Low complexity" evidence="9">
    <location>
        <begin position="449"/>
        <end position="459"/>
    </location>
</feature>
<gene>
    <name evidence="11" type="ORF">A7U60_g5804</name>
</gene>
<evidence type="ECO:0000256" key="7">
    <source>
        <dbReference type="ARBA" id="ARBA00047899"/>
    </source>
</evidence>
<dbReference type="OrthoDB" id="2018507at2759"/>
<feature type="compositionally biased region" description="Polar residues" evidence="9">
    <location>
        <begin position="490"/>
        <end position="501"/>
    </location>
</feature>
<evidence type="ECO:0000313" key="11">
    <source>
        <dbReference type="EMBL" id="OCB87069.1"/>
    </source>
</evidence>
<feature type="compositionally biased region" description="Basic and acidic residues" evidence="9">
    <location>
        <begin position="1190"/>
        <end position="1203"/>
    </location>
</feature>
<evidence type="ECO:0000256" key="2">
    <source>
        <dbReference type="ARBA" id="ARBA00022527"/>
    </source>
</evidence>
<comment type="catalytic activity">
    <reaction evidence="7">
        <text>L-threonyl-[protein] + ATP = O-phospho-L-threonyl-[protein] + ADP + H(+)</text>
        <dbReference type="Rhea" id="RHEA:46608"/>
        <dbReference type="Rhea" id="RHEA-COMP:11060"/>
        <dbReference type="Rhea" id="RHEA-COMP:11605"/>
        <dbReference type="ChEBI" id="CHEBI:15378"/>
        <dbReference type="ChEBI" id="CHEBI:30013"/>
        <dbReference type="ChEBI" id="CHEBI:30616"/>
        <dbReference type="ChEBI" id="CHEBI:61977"/>
        <dbReference type="ChEBI" id="CHEBI:456216"/>
        <dbReference type="EC" id="2.7.11.1"/>
    </reaction>
</comment>
<feature type="compositionally biased region" description="Polar residues" evidence="9">
    <location>
        <begin position="1005"/>
        <end position="1021"/>
    </location>
</feature>
<organism evidence="11 12">
    <name type="scientific">Sanghuangporus baumii</name>
    <name type="common">Phellinus baumii</name>
    <dbReference type="NCBI Taxonomy" id="108892"/>
    <lineage>
        <taxon>Eukaryota</taxon>
        <taxon>Fungi</taxon>
        <taxon>Dikarya</taxon>
        <taxon>Basidiomycota</taxon>
        <taxon>Agaricomycotina</taxon>
        <taxon>Agaricomycetes</taxon>
        <taxon>Hymenochaetales</taxon>
        <taxon>Hymenochaetaceae</taxon>
        <taxon>Sanghuangporus</taxon>
    </lineage>
</organism>
<dbReference type="GO" id="GO:0007015">
    <property type="term" value="P:actin filament organization"/>
    <property type="evidence" value="ECO:0007669"/>
    <property type="project" value="TreeGrafter"/>
</dbReference>
<dbReference type="PANTHER" id="PTHR22967:SF57">
    <property type="entry name" value="AUXILIN, ISOFORM A-RELATED"/>
    <property type="match status" value="1"/>
</dbReference>
<reference evidence="11" key="1">
    <citation type="submission" date="2016-06" db="EMBL/GenBank/DDBJ databases">
        <title>Draft Genome sequence of the fungus Inonotus baumii.</title>
        <authorList>
            <person name="Zhu H."/>
            <person name="Lin W."/>
        </authorList>
    </citation>
    <scope>NUCLEOTIDE SEQUENCE</scope>
    <source>
        <strain evidence="11">821</strain>
    </source>
</reference>
<evidence type="ECO:0000256" key="5">
    <source>
        <dbReference type="ARBA" id="ARBA00022777"/>
    </source>
</evidence>
<dbReference type="FunFam" id="1.10.510.10:FF:000853">
    <property type="entry name" value="Related to ARK1-Actin Regulating Kinase"/>
    <property type="match status" value="1"/>
</dbReference>
<feature type="compositionally biased region" description="Polar residues" evidence="9">
    <location>
        <begin position="1135"/>
        <end position="1158"/>
    </location>
</feature>
<keyword evidence="3" id="KW-0808">Transferase</keyword>
<dbReference type="GO" id="GO:0005524">
    <property type="term" value="F:ATP binding"/>
    <property type="evidence" value="ECO:0007669"/>
    <property type="project" value="UniProtKB-KW"/>
</dbReference>
<keyword evidence="12" id="KW-1185">Reference proteome</keyword>
<dbReference type="InterPro" id="IPR000719">
    <property type="entry name" value="Prot_kinase_dom"/>
</dbReference>
<evidence type="ECO:0000256" key="9">
    <source>
        <dbReference type="SAM" id="MobiDB-lite"/>
    </source>
</evidence>
<feature type="region of interest" description="Disordered" evidence="9">
    <location>
        <begin position="406"/>
        <end position="537"/>
    </location>
</feature>
<dbReference type="GO" id="GO:0004674">
    <property type="term" value="F:protein serine/threonine kinase activity"/>
    <property type="evidence" value="ECO:0007669"/>
    <property type="project" value="UniProtKB-KW"/>
</dbReference>
<accession>A0A9Q5HW56</accession>
<protein>
    <recommendedName>
        <fullName evidence="1">non-specific serine/threonine protein kinase</fullName>
        <ecNumber evidence="1">2.7.11.1</ecNumber>
    </recommendedName>
</protein>
<feature type="region of interest" description="Disordered" evidence="9">
    <location>
        <begin position="582"/>
        <end position="1255"/>
    </location>
</feature>
<feature type="compositionally biased region" description="Basic and acidic residues" evidence="9">
    <location>
        <begin position="800"/>
        <end position="820"/>
    </location>
</feature>
<dbReference type="GO" id="GO:0005737">
    <property type="term" value="C:cytoplasm"/>
    <property type="evidence" value="ECO:0007669"/>
    <property type="project" value="TreeGrafter"/>
</dbReference>
<dbReference type="Pfam" id="PF00069">
    <property type="entry name" value="Pkinase"/>
    <property type="match status" value="1"/>
</dbReference>
<feature type="compositionally biased region" description="Low complexity" evidence="9">
    <location>
        <begin position="527"/>
        <end position="537"/>
    </location>
</feature>
<dbReference type="SMART" id="SM00220">
    <property type="entry name" value="S_TKc"/>
    <property type="match status" value="1"/>
</dbReference>
<comment type="catalytic activity">
    <reaction evidence="8">
        <text>L-seryl-[protein] + ATP = O-phospho-L-seryl-[protein] + ADP + H(+)</text>
        <dbReference type="Rhea" id="RHEA:17989"/>
        <dbReference type="Rhea" id="RHEA-COMP:9863"/>
        <dbReference type="Rhea" id="RHEA-COMP:11604"/>
        <dbReference type="ChEBI" id="CHEBI:15378"/>
        <dbReference type="ChEBI" id="CHEBI:29999"/>
        <dbReference type="ChEBI" id="CHEBI:30616"/>
        <dbReference type="ChEBI" id="CHEBI:83421"/>
        <dbReference type="ChEBI" id="CHEBI:456216"/>
        <dbReference type="EC" id="2.7.11.1"/>
    </reaction>
</comment>
<name>A0A9Q5HW56_SANBA</name>
<feature type="compositionally biased region" description="Pro residues" evidence="9">
    <location>
        <begin position="598"/>
        <end position="608"/>
    </location>
</feature>
<feature type="compositionally biased region" description="Polar residues" evidence="9">
    <location>
        <begin position="322"/>
        <end position="342"/>
    </location>
</feature>
<feature type="compositionally biased region" description="Polar residues" evidence="9">
    <location>
        <begin position="710"/>
        <end position="724"/>
    </location>
</feature>
<feature type="compositionally biased region" description="Low complexity" evidence="9">
    <location>
        <begin position="582"/>
        <end position="597"/>
    </location>
</feature>
<evidence type="ECO:0000313" key="12">
    <source>
        <dbReference type="Proteomes" id="UP000757232"/>
    </source>
</evidence>
<feature type="compositionally biased region" description="Pro residues" evidence="9">
    <location>
        <begin position="460"/>
        <end position="472"/>
    </location>
</feature>
<feature type="compositionally biased region" description="Low complexity" evidence="9">
    <location>
        <begin position="964"/>
        <end position="997"/>
    </location>
</feature>
<dbReference type="GO" id="GO:0000147">
    <property type="term" value="P:actin cortical patch assembly"/>
    <property type="evidence" value="ECO:0007669"/>
    <property type="project" value="TreeGrafter"/>
</dbReference>
<feature type="compositionally biased region" description="Basic and acidic residues" evidence="9">
    <location>
        <begin position="675"/>
        <end position="695"/>
    </location>
</feature>
<evidence type="ECO:0000256" key="4">
    <source>
        <dbReference type="ARBA" id="ARBA00022741"/>
    </source>
</evidence>
<dbReference type="Proteomes" id="UP000757232">
    <property type="component" value="Unassembled WGS sequence"/>
</dbReference>
<feature type="compositionally biased region" description="Polar residues" evidence="9">
    <location>
        <begin position="926"/>
        <end position="963"/>
    </location>
</feature>
<feature type="compositionally biased region" description="Polar residues" evidence="9">
    <location>
        <begin position="508"/>
        <end position="526"/>
    </location>
</feature>
<evidence type="ECO:0000256" key="3">
    <source>
        <dbReference type="ARBA" id="ARBA00022679"/>
    </source>
</evidence>
<dbReference type="EC" id="2.7.11.1" evidence="1"/>
<keyword evidence="2" id="KW-0723">Serine/threonine-protein kinase</keyword>
<dbReference type="InterPro" id="IPR011009">
    <property type="entry name" value="Kinase-like_dom_sf"/>
</dbReference>
<comment type="caution">
    <text evidence="11">The sequence shown here is derived from an EMBL/GenBank/DDBJ whole genome shotgun (WGS) entry which is preliminary data.</text>
</comment>
<dbReference type="SUPFAM" id="SSF56112">
    <property type="entry name" value="Protein kinase-like (PK-like)"/>
    <property type="match status" value="1"/>
</dbReference>
<keyword evidence="6" id="KW-0067">ATP-binding</keyword>
<dbReference type="EMBL" id="LNZH02000195">
    <property type="protein sequence ID" value="OCB87069.1"/>
    <property type="molecule type" value="Genomic_DNA"/>
</dbReference>
<keyword evidence="5" id="KW-0418">Kinase</keyword>
<proteinExistence type="predicted"/>